<feature type="domain" description="HTH tetR-type" evidence="5">
    <location>
        <begin position="4"/>
        <end position="64"/>
    </location>
</feature>
<dbReference type="InterPro" id="IPR054156">
    <property type="entry name" value="YxaF_TetR_C"/>
</dbReference>
<reference evidence="7" key="1">
    <citation type="journal article" date="2019" name="Int. J. Syst. Evol. Microbiol.">
        <title>The Global Catalogue of Microorganisms (GCM) 10K type strain sequencing project: providing services to taxonomists for standard genome sequencing and annotation.</title>
        <authorList>
            <consortium name="The Broad Institute Genomics Platform"/>
            <consortium name="The Broad Institute Genome Sequencing Center for Infectious Disease"/>
            <person name="Wu L."/>
            <person name="Ma J."/>
        </authorList>
    </citation>
    <scope>NUCLEOTIDE SEQUENCE [LARGE SCALE GENOMIC DNA]</scope>
    <source>
        <strain evidence="7">CGMCC 4.7643</strain>
    </source>
</reference>
<dbReference type="PANTHER" id="PTHR47506:SF3">
    <property type="entry name" value="HTH-TYPE TRANSCRIPTIONAL REGULATOR LMRA"/>
    <property type="match status" value="1"/>
</dbReference>
<evidence type="ECO:0000313" key="7">
    <source>
        <dbReference type="Proteomes" id="UP001597419"/>
    </source>
</evidence>
<dbReference type="SUPFAM" id="SSF48498">
    <property type="entry name" value="Tetracyclin repressor-like, C-terminal domain"/>
    <property type="match status" value="1"/>
</dbReference>
<dbReference type="Proteomes" id="UP001597419">
    <property type="component" value="Unassembled WGS sequence"/>
</dbReference>
<dbReference type="Pfam" id="PF00440">
    <property type="entry name" value="TetR_N"/>
    <property type="match status" value="1"/>
</dbReference>
<organism evidence="6 7">
    <name type="scientific">Amycolatopsis samaneae</name>
    <dbReference type="NCBI Taxonomy" id="664691"/>
    <lineage>
        <taxon>Bacteria</taxon>
        <taxon>Bacillati</taxon>
        <taxon>Actinomycetota</taxon>
        <taxon>Actinomycetes</taxon>
        <taxon>Pseudonocardiales</taxon>
        <taxon>Pseudonocardiaceae</taxon>
        <taxon>Amycolatopsis</taxon>
    </lineage>
</organism>
<accession>A0ABW5G6D9</accession>
<evidence type="ECO:0000313" key="6">
    <source>
        <dbReference type="EMBL" id="MFD2457066.1"/>
    </source>
</evidence>
<proteinExistence type="predicted"/>
<name>A0ABW5G6D9_9PSEU</name>
<dbReference type="PROSITE" id="PS50977">
    <property type="entry name" value="HTH_TETR_2"/>
    <property type="match status" value="1"/>
</dbReference>
<comment type="caution">
    <text evidence="6">The sequence shown here is derived from an EMBL/GenBank/DDBJ whole genome shotgun (WGS) entry which is preliminary data.</text>
</comment>
<dbReference type="InterPro" id="IPR036271">
    <property type="entry name" value="Tet_transcr_reg_TetR-rel_C_sf"/>
</dbReference>
<evidence type="ECO:0000256" key="4">
    <source>
        <dbReference type="PROSITE-ProRule" id="PRU00335"/>
    </source>
</evidence>
<keyword evidence="1" id="KW-0805">Transcription regulation</keyword>
<dbReference type="PANTHER" id="PTHR47506">
    <property type="entry name" value="TRANSCRIPTIONAL REGULATORY PROTEIN"/>
    <property type="match status" value="1"/>
</dbReference>
<keyword evidence="2 4" id="KW-0238">DNA-binding</keyword>
<dbReference type="Gene3D" id="1.10.357.10">
    <property type="entry name" value="Tetracycline Repressor, domain 2"/>
    <property type="match status" value="1"/>
</dbReference>
<feature type="DNA-binding region" description="H-T-H motif" evidence="4">
    <location>
        <begin position="27"/>
        <end position="46"/>
    </location>
</feature>
<dbReference type="InterPro" id="IPR009057">
    <property type="entry name" value="Homeodomain-like_sf"/>
</dbReference>
<gene>
    <name evidence="6" type="ORF">ACFSYJ_00580</name>
</gene>
<sequence>MPDTTTRERMISTAMTLFRREGYPATSWRRLVEEAGTPWGSAYHHFPGGKEQLGVAAIELGTELVAKTVRRAFERTETVEDAVRWWYRKAGQALAADGYRGGCPLATVSLEMANVSPTLTEACRTAFATWHRLLAGLIAGRGYDAERAEDLAFAAVELLEGALLLCRVRRSTAPLDRAATHFARLAREES</sequence>
<keyword evidence="7" id="KW-1185">Reference proteome</keyword>
<evidence type="ECO:0000259" key="5">
    <source>
        <dbReference type="PROSITE" id="PS50977"/>
    </source>
</evidence>
<evidence type="ECO:0000256" key="3">
    <source>
        <dbReference type="ARBA" id="ARBA00023163"/>
    </source>
</evidence>
<dbReference type="InterPro" id="IPR001647">
    <property type="entry name" value="HTH_TetR"/>
</dbReference>
<dbReference type="RefSeq" id="WP_345402044.1">
    <property type="nucleotide sequence ID" value="NZ_BAABHG010000013.1"/>
</dbReference>
<evidence type="ECO:0000256" key="1">
    <source>
        <dbReference type="ARBA" id="ARBA00023015"/>
    </source>
</evidence>
<protein>
    <submittedName>
        <fullName evidence="6">TetR/AcrR family transcriptional regulator</fullName>
    </submittedName>
</protein>
<dbReference type="Pfam" id="PF21993">
    <property type="entry name" value="TetR_C_13_2"/>
    <property type="match status" value="1"/>
</dbReference>
<dbReference type="EMBL" id="JBHUKU010000001">
    <property type="protein sequence ID" value="MFD2457066.1"/>
    <property type="molecule type" value="Genomic_DNA"/>
</dbReference>
<dbReference type="SUPFAM" id="SSF46689">
    <property type="entry name" value="Homeodomain-like"/>
    <property type="match status" value="1"/>
</dbReference>
<keyword evidence="3" id="KW-0804">Transcription</keyword>
<evidence type="ECO:0000256" key="2">
    <source>
        <dbReference type="ARBA" id="ARBA00023125"/>
    </source>
</evidence>